<evidence type="ECO:0000313" key="4">
    <source>
        <dbReference type="Proteomes" id="UP000000390"/>
    </source>
</evidence>
<keyword evidence="1" id="KW-0472">Membrane</keyword>
<protein>
    <submittedName>
        <fullName evidence="2">Uncharacterized protein</fullName>
    </submittedName>
</protein>
<gene>
    <name evidence="2" type="ordered locus">HacjB3_13425</name>
    <name evidence="3" type="ORF">C497_08629</name>
</gene>
<evidence type="ECO:0000313" key="3">
    <source>
        <dbReference type="EMBL" id="ELY38162.1"/>
    </source>
</evidence>
<dbReference type="KEGG" id="hje:HacjB3_13425"/>
<feature type="transmembrane region" description="Helical" evidence="1">
    <location>
        <begin position="107"/>
        <end position="126"/>
    </location>
</feature>
<accession>D8J7P6</accession>
<proteinExistence type="predicted"/>
<evidence type="ECO:0000313" key="5">
    <source>
        <dbReference type="Proteomes" id="UP000011645"/>
    </source>
</evidence>
<keyword evidence="5" id="KW-1185">Reference proteome</keyword>
<dbReference type="HOGENOM" id="CLU_1673935_0_0_2"/>
<dbReference type="EMBL" id="AOHV01000024">
    <property type="protein sequence ID" value="ELY38162.1"/>
    <property type="molecule type" value="Genomic_DNA"/>
</dbReference>
<name>D8J7P6_HALJB</name>
<dbReference type="eggNOG" id="arCOG11236">
    <property type="taxonomic scope" value="Archaea"/>
</dbReference>
<dbReference type="AlphaFoldDB" id="D8J7P6"/>
<dbReference type="Proteomes" id="UP000000390">
    <property type="component" value="Chromosome"/>
</dbReference>
<dbReference type="OrthoDB" id="351378at2157"/>
<dbReference type="PATRIC" id="fig|795797.18.peg.2686"/>
<dbReference type="Proteomes" id="UP000011645">
    <property type="component" value="Unassembled WGS sequence"/>
</dbReference>
<reference evidence="3 5" key="2">
    <citation type="journal article" date="2014" name="PLoS Genet.">
        <title>Phylogenetically driven sequencing of extremely halophilic archaea reveals strategies for static and dynamic osmo-response.</title>
        <authorList>
            <person name="Becker E.A."/>
            <person name="Seitzer P.M."/>
            <person name="Tritt A."/>
            <person name="Larsen D."/>
            <person name="Krusor M."/>
            <person name="Yao A.I."/>
            <person name="Wu D."/>
            <person name="Madern D."/>
            <person name="Eisen J.A."/>
            <person name="Darling A.E."/>
            <person name="Facciotti M.T."/>
        </authorList>
    </citation>
    <scope>NUCLEOTIDE SEQUENCE [LARGE SCALE GENOMIC DNA]</scope>
    <source>
        <strain evidence="3">B3</strain>
        <strain evidence="5">DSM 18796 / CECT 7217 / JCM 14584 / KCTC 4019 / B3</strain>
    </source>
</reference>
<reference evidence="2 4" key="1">
    <citation type="journal article" date="2010" name="J. Bacteriol.">
        <title>Complete genome sequence of Halalkalicoccus jeotgali B3(T), an extremely halophilic archaeon.</title>
        <authorList>
            <person name="Roh S.W."/>
            <person name="Nam Y.D."/>
            <person name="Nam S.H."/>
            <person name="Choi S.H."/>
            <person name="Park H.S."/>
            <person name="Bae J.W."/>
        </authorList>
    </citation>
    <scope>NUCLEOTIDE SEQUENCE [LARGE SCALE GENOMIC DNA]</scope>
    <source>
        <strain evidence="2">B3</strain>
        <strain evidence="4">DSM 18796 / CECT 7217 / JCM 14584 / KCTC 4019 / B3</strain>
    </source>
</reference>
<sequence length="157" mass="16948">MQSADSGETRAPFVDLREYLALFLAPTLTVGLAVLALGGRQNLLAGSFLGAMFGAMLVGYRRLFHAVRTDEGIERRLTEVDDSPEGNRWVRLSVALDERYDETYDPILAVVFAVIGLGALAAIPFIEGSPRTLIQLALLGLFGITTSLMTAGFALSR</sequence>
<dbReference type="GeneID" id="9420501"/>
<evidence type="ECO:0000256" key="1">
    <source>
        <dbReference type="SAM" id="Phobius"/>
    </source>
</evidence>
<keyword evidence="1" id="KW-1133">Transmembrane helix</keyword>
<organism evidence="2 4">
    <name type="scientific">Halalkalicoccus jeotgali (strain DSM 18796 / CECT 7217 / JCM 14584 / KCTC 4019 / B3)</name>
    <dbReference type="NCBI Taxonomy" id="795797"/>
    <lineage>
        <taxon>Archaea</taxon>
        <taxon>Methanobacteriati</taxon>
        <taxon>Methanobacteriota</taxon>
        <taxon>Stenosarchaea group</taxon>
        <taxon>Halobacteria</taxon>
        <taxon>Halobacteriales</taxon>
        <taxon>Halococcaceae</taxon>
        <taxon>Halalkalicoccus</taxon>
    </lineage>
</organism>
<evidence type="ECO:0000313" key="2">
    <source>
        <dbReference type="EMBL" id="ADJ16066.1"/>
    </source>
</evidence>
<feature type="transmembrane region" description="Helical" evidence="1">
    <location>
        <begin position="132"/>
        <end position="155"/>
    </location>
</feature>
<dbReference type="STRING" id="795797.HacjB3_13425"/>
<keyword evidence="1" id="KW-0812">Transmembrane</keyword>
<dbReference type="RefSeq" id="WP_008416032.1">
    <property type="nucleotide sequence ID" value="NC_014297.1"/>
</dbReference>
<feature type="transmembrane region" description="Helical" evidence="1">
    <location>
        <begin position="19"/>
        <end position="37"/>
    </location>
</feature>
<dbReference type="EMBL" id="CP002062">
    <property type="protein sequence ID" value="ADJ16066.1"/>
    <property type="molecule type" value="Genomic_DNA"/>
</dbReference>
<feature type="transmembrane region" description="Helical" evidence="1">
    <location>
        <begin position="43"/>
        <end position="60"/>
    </location>
</feature>